<dbReference type="Proteomes" id="UP000632766">
    <property type="component" value="Unassembled WGS sequence"/>
</dbReference>
<protein>
    <submittedName>
        <fullName evidence="1">Uncharacterized protein</fullName>
    </submittedName>
</protein>
<sequence>MPQQAQTSENLLNSIKPPKISDDLLPVLKTLPKVSDDLLLIDTLQPPTENADKGRS</sequence>
<reference evidence="1 2" key="1">
    <citation type="journal article" date="2021" name="Int. J. Syst. Evol. Microbiol.">
        <title>Amazonocrinis nigriterrae gen. nov., sp. nov., Atlanticothrix silvestris gen. nov., sp. nov. and Dendronalium phyllosphericum gen. nov., sp. nov., nostocacean cyanobacteria from Brazilian environments.</title>
        <authorList>
            <person name="Alvarenga D.O."/>
            <person name="Andreote A.P.D."/>
            <person name="Branco L.H.Z."/>
            <person name="Delbaje E."/>
            <person name="Cruz R.B."/>
            <person name="Varani A.M."/>
            <person name="Fiore M.F."/>
        </authorList>
    </citation>
    <scope>NUCLEOTIDE SEQUENCE [LARGE SCALE GENOMIC DNA]</scope>
    <source>
        <strain evidence="1 2">CENA67</strain>
    </source>
</reference>
<gene>
    <name evidence="1" type="ORF">I8748_27700</name>
</gene>
<evidence type="ECO:0000313" key="1">
    <source>
        <dbReference type="EMBL" id="MBH8565907.1"/>
    </source>
</evidence>
<dbReference type="EMBL" id="JAECZC010000076">
    <property type="protein sequence ID" value="MBH8565907.1"/>
    <property type="molecule type" value="Genomic_DNA"/>
</dbReference>
<keyword evidence="2" id="KW-1185">Reference proteome</keyword>
<organism evidence="1 2">
    <name type="scientific">Amazonocrinis nigriterrae CENA67</name>
    <dbReference type="NCBI Taxonomy" id="2794033"/>
    <lineage>
        <taxon>Bacteria</taxon>
        <taxon>Bacillati</taxon>
        <taxon>Cyanobacteriota</taxon>
        <taxon>Cyanophyceae</taxon>
        <taxon>Nostocales</taxon>
        <taxon>Nostocaceae</taxon>
        <taxon>Amazonocrinis</taxon>
        <taxon>Amazonocrinis nigriterrae</taxon>
    </lineage>
</organism>
<dbReference type="AlphaFoldDB" id="A0A8J7HYQ3"/>
<name>A0A8J7HYQ3_9NOST</name>
<accession>A0A8J7HYQ3</accession>
<proteinExistence type="predicted"/>
<comment type="caution">
    <text evidence="1">The sequence shown here is derived from an EMBL/GenBank/DDBJ whole genome shotgun (WGS) entry which is preliminary data.</text>
</comment>
<evidence type="ECO:0000313" key="2">
    <source>
        <dbReference type="Proteomes" id="UP000632766"/>
    </source>
</evidence>
<dbReference type="RefSeq" id="WP_198127691.1">
    <property type="nucleotide sequence ID" value="NZ_JAECZC010000076.1"/>
</dbReference>